<evidence type="ECO:0000256" key="1">
    <source>
        <dbReference type="SAM" id="MobiDB-lite"/>
    </source>
</evidence>
<name>B7G8Z4_PHATC</name>
<dbReference type="GeneID" id="7195232"/>
<dbReference type="KEGG" id="pti:PHATRDRAFT_39554"/>
<feature type="signal peptide" evidence="2">
    <location>
        <begin position="1"/>
        <end position="18"/>
    </location>
</feature>
<organism evidence="3 4">
    <name type="scientific">Phaeodactylum tricornutum (strain CCAP 1055/1)</name>
    <dbReference type="NCBI Taxonomy" id="556484"/>
    <lineage>
        <taxon>Eukaryota</taxon>
        <taxon>Sar</taxon>
        <taxon>Stramenopiles</taxon>
        <taxon>Ochrophyta</taxon>
        <taxon>Bacillariophyta</taxon>
        <taxon>Bacillariophyceae</taxon>
        <taxon>Bacillariophycidae</taxon>
        <taxon>Naviculales</taxon>
        <taxon>Phaeodactylaceae</taxon>
        <taxon>Phaeodactylum</taxon>
    </lineage>
</organism>
<dbReference type="Proteomes" id="UP000000759">
    <property type="component" value="Chromosome 20"/>
</dbReference>
<dbReference type="InParanoid" id="B7G8Z4"/>
<accession>B7G8Z4</accession>
<proteinExistence type="predicted"/>
<dbReference type="AlphaFoldDB" id="B7G8Z4"/>
<feature type="region of interest" description="Disordered" evidence="1">
    <location>
        <begin position="107"/>
        <end position="198"/>
    </location>
</feature>
<dbReference type="HOGENOM" id="CLU_1024730_0_0_1"/>
<keyword evidence="2" id="KW-0732">Signal</keyword>
<gene>
    <name evidence="3" type="ORF">PHATRDRAFT_39554</name>
</gene>
<protein>
    <submittedName>
        <fullName evidence="3">Uncharacterized protein</fullName>
    </submittedName>
</protein>
<evidence type="ECO:0000256" key="2">
    <source>
        <dbReference type="SAM" id="SignalP"/>
    </source>
</evidence>
<evidence type="ECO:0000313" key="4">
    <source>
        <dbReference type="Proteomes" id="UP000000759"/>
    </source>
</evidence>
<keyword evidence="4" id="KW-1185">Reference proteome</keyword>
<reference evidence="4" key="2">
    <citation type="submission" date="2008-08" db="EMBL/GenBank/DDBJ databases">
        <authorList>
            <consortium name="Diatom Consortium"/>
            <person name="Grigoriev I."/>
            <person name="Grimwood J."/>
            <person name="Kuo A."/>
            <person name="Otillar R.P."/>
            <person name="Salamov A."/>
            <person name="Detter J.C."/>
            <person name="Lindquist E."/>
            <person name="Shapiro H."/>
            <person name="Lucas S."/>
            <person name="Glavina del Rio T."/>
            <person name="Pitluck S."/>
            <person name="Rokhsar D."/>
            <person name="Bowler C."/>
        </authorList>
    </citation>
    <scope>GENOME REANNOTATION</scope>
    <source>
        <strain evidence="4">CCAP 1055/1</strain>
    </source>
</reference>
<dbReference type="RefSeq" id="XP_002183678.1">
    <property type="nucleotide sequence ID" value="XM_002183642.1"/>
</dbReference>
<evidence type="ECO:0000313" key="3">
    <source>
        <dbReference type="EMBL" id="EEC44860.1"/>
    </source>
</evidence>
<dbReference type="EMBL" id="CM000622">
    <property type="protein sequence ID" value="EEC44860.1"/>
    <property type="molecule type" value="Genomic_DNA"/>
</dbReference>
<reference evidence="3 4" key="1">
    <citation type="journal article" date="2008" name="Nature">
        <title>The Phaeodactylum genome reveals the evolutionary history of diatom genomes.</title>
        <authorList>
            <person name="Bowler C."/>
            <person name="Allen A.E."/>
            <person name="Badger J.H."/>
            <person name="Grimwood J."/>
            <person name="Jabbari K."/>
            <person name="Kuo A."/>
            <person name="Maheswari U."/>
            <person name="Martens C."/>
            <person name="Maumus F."/>
            <person name="Otillar R.P."/>
            <person name="Rayko E."/>
            <person name="Salamov A."/>
            <person name="Vandepoele K."/>
            <person name="Beszteri B."/>
            <person name="Gruber A."/>
            <person name="Heijde M."/>
            <person name="Katinka M."/>
            <person name="Mock T."/>
            <person name="Valentin K."/>
            <person name="Verret F."/>
            <person name="Berges J.A."/>
            <person name="Brownlee C."/>
            <person name="Cadoret J.P."/>
            <person name="Chiovitti A."/>
            <person name="Choi C.J."/>
            <person name="Coesel S."/>
            <person name="De Martino A."/>
            <person name="Detter J.C."/>
            <person name="Durkin C."/>
            <person name="Falciatore A."/>
            <person name="Fournet J."/>
            <person name="Haruta M."/>
            <person name="Huysman M.J."/>
            <person name="Jenkins B.D."/>
            <person name="Jiroutova K."/>
            <person name="Jorgensen R.E."/>
            <person name="Joubert Y."/>
            <person name="Kaplan A."/>
            <person name="Kroger N."/>
            <person name="Kroth P.G."/>
            <person name="La Roche J."/>
            <person name="Lindquist E."/>
            <person name="Lommer M."/>
            <person name="Martin-Jezequel V."/>
            <person name="Lopez P.J."/>
            <person name="Lucas S."/>
            <person name="Mangogna M."/>
            <person name="McGinnis K."/>
            <person name="Medlin L.K."/>
            <person name="Montsant A."/>
            <person name="Oudot-Le Secq M.P."/>
            <person name="Napoli C."/>
            <person name="Obornik M."/>
            <person name="Parker M.S."/>
            <person name="Petit J.L."/>
            <person name="Porcel B.M."/>
            <person name="Poulsen N."/>
            <person name="Robison M."/>
            <person name="Rychlewski L."/>
            <person name="Rynearson T.A."/>
            <person name="Schmutz J."/>
            <person name="Shapiro H."/>
            <person name="Siaut M."/>
            <person name="Stanley M."/>
            <person name="Sussman M.R."/>
            <person name="Taylor A.R."/>
            <person name="Vardi A."/>
            <person name="von Dassow P."/>
            <person name="Vyverman W."/>
            <person name="Willis A."/>
            <person name="Wyrwicz L.S."/>
            <person name="Rokhsar D.S."/>
            <person name="Weissenbach J."/>
            <person name="Armbrust E.V."/>
            <person name="Green B.R."/>
            <person name="Van de Peer Y."/>
            <person name="Grigoriev I.V."/>
        </authorList>
    </citation>
    <scope>NUCLEOTIDE SEQUENCE [LARGE SCALE GENOMIC DNA]</scope>
    <source>
        <strain evidence="3 4">CCAP 1055/1</strain>
    </source>
</reference>
<feature type="compositionally biased region" description="Basic and acidic residues" evidence="1">
    <location>
        <begin position="127"/>
        <end position="178"/>
    </location>
</feature>
<dbReference type="PaxDb" id="2850-Phatr39554"/>
<feature type="compositionally biased region" description="Basic and acidic residues" evidence="1">
    <location>
        <begin position="107"/>
        <end position="119"/>
    </location>
</feature>
<sequence>MNTIAFVALAFAFTSATAVDVSVKVLGIHENRGLCHNDMDVINSRVQGALNNILEAHELDAIGEFDTDTNDDGRMLRNSRANSLCNCRINRSLCFMFCSPSQRFNRRARDVENKEDRELTSSSIFADDEKSSKDDSKDSKDSKDNSKDSKDDSIDSKDDSKDSKNDSKDDSEDPKEFLAEEDDEFLDGTSEKQTNGEEDLEMDLDLPALTKTLANAPSDLSLSEQIENDIIEVIPAVYLALAYNDDIGLGCQLTLRKMIRHRELEVYASVDA</sequence>
<feature type="chain" id="PRO_5002855903" evidence="2">
    <location>
        <begin position="19"/>
        <end position="272"/>
    </location>
</feature>